<evidence type="ECO:0000313" key="13">
    <source>
        <dbReference type="EMBL" id="CCC67252.1"/>
    </source>
</evidence>
<keyword evidence="14" id="KW-1185">Reference proteome</keyword>
<keyword evidence="8 10" id="KW-0143">Chaperone</keyword>
<dbReference type="FunCoup" id="G0V704">
    <property type="interactions" value="63"/>
</dbReference>
<feature type="compositionally biased region" description="Polar residues" evidence="12">
    <location>
        <begin position="92"/>
        <end position="102"/>
    </location>
</feature>
<feature type="region of interest" description="Disordered" evidence="12">
    <location>
        <begin position="75"/>
        <end position="103"/>
    </location>
</feature>
<gene>
    <name evidence="13" type="primary">NCAS0A06940</name>
    <name evidence="13" type="ordered locus">NCAS_0A06940</name>
</gene>
<dbReference type="RefSeq" id="XP_003673633.1">
    <property type="nucleotide sequence ID" value="XM_003673585.1"/>
</dbReference>
<evidence type="ECO:0000256" key="7">
    <source>
        <dbReference type="ARBA" id="ARBA00023136"/>
    </source>
</evidence>
<evidence type="ECO:0000256" key="8">
    <source>
        <dbReference type="ARBA" id="ARBA00023186"/>
    </source>
</evidence>
<organism evidence="13 14">
    <name type="scientific">Naumovozyma castellii</name>
    <name type="common">Yeast</name>
    <name type="synonym">Saccharomyces castellii</name>
    <dbReference type="NCBI Taxonomy" id="27288"/>
    <lineage>
        <taxon>Eukaryota</taxon>
        <taxon>Fungi</taxon>
        <taxon>Dikarya</taxon>
        <taxon>Ascomycota</taxon>
        <taxon>Saccharomycotina</taxon>
        <taxon>Saccharomycetes</taxon>
        <taxon>Saccharomycetales</taxon>
        <taxon>Saccharomycetaceae</taxon>
        <taxon>Naumovozyma</taxon>
    </lineage>
</organism>
<dbReference type="PANTHER" id="PTHR28202">
    <property type="entry name" value="ASSEMBLY FACTOR CBP4"/>
    <property type="match status" value="1"/>
</dbReference>
<keyword evidence="7 10" id="KW-0472">Membrane</keyword>
<dbReference type="PANTHER" id="PTHR28202:SF1">
    <property type="entry name" value="ASSEMBLY FACTOR CBP4"/>
    <property type="match status" value="1"/>
</dbReference>
<name>G0V704_NAUCA</name>
<dbReference type="GeneID" id="96900731"/>
<reference evidence="13 14" key="1">
    <citation type="journal article" date="2011" name="Proc. Natl. Acad. Sci. U.S.A.">
        <title>Evolutionary erosion of yeast sex chromosomes by mating-type switching accidents.</title>
        <authorList>
            <person name="Gordon J.L."/>
            <person name="Armisen D."/>
            <person name="Proux-Wera E."/>
            <person name="Oheigeartaigh S.S."/>
            <person name="Byrne K.P."/>
            <person name="Wolfe K.H."/>
        </authorList>
    </citation>
    <scope>NUCLEOTIDE SEQUENCE [LARGE SCALE GENOMIC DNA]</scope>
    <source>
        <strain evidence="14">ATCC 76901 / BCRC 22586 / CBS 4309 / NBRC 1992 / NRRL Y-12630</strain>
    </source>
</reference>
<dbReference type="eggNOG" id="ENOG502S2G8">
    <property type="taxonomic scope" value="Eukaryota"/>
</dbReference>
<evidence type="ECO:0000256" key="3">
    <source>
        <dbReference type="ARBA" id="ARBA00022692"/>
    </source>
</evidence>
<evidence type="ECO:0000313" key="14">
    <source>
        <dbReference type="Proteomes" id="UP000001640"/>
    </source>
</evidence>
<sequence>MERPLWFRWLKVYALGGVIIGSGVLLFKYTTPSDEQLIKSLSPELRLQYEKERNLRQAEQEELMKIVRNTAESKDPIWKTGPIQSPWERNPAGTSENGNGIQNIDDHFQRLNAEKAQREELDRIRQKMDTLKQDSQRKTESIINGRTKSWWKFW</sequence>
<evidence type="ECO:0000256" key="11">
    <source>
        <dbReference type="SAM" id="Coils"/>
    </source>
</evidence>
<keyword evidence="5 10" id="KW-1133">Transmembrane helix</keyword>
<evidence type="ECO:0000256" key="5">
    <source>
        <dbReference type="ARBA" id="ARBA00022989"/>
    </source>
</evidence>
<keyword evidence="4 10" id="KW-0999">Mitochondrion inner membrane</keyword>
<dbReference type="OMA" id="KDPIWKT"/>
<feature type="coiled-coil region" evidence="11">
    <location>
        <begin position="114"/>
        <end position="141"/>
    </location>
</feature>
<dbReference type="Pfam" id="PF07960">
    <property type="entry name" value="CBP4"/>
    <property type="match status" value="1"/>
</dbReference>
<comment type="subcellular location">
    <subcellularLocation>
        <location evidence="1 10">Mitochondrion inner membrane</location>
        <topology evidence="1 10">Single-pass membrane protein</topology>
    </subcellularLocation>
</comment>
<dbReference type="Proteomes" id="UP000001640">
    <property type="component" value="Chromosome 1"/>
</dbReference>
<evidence type="ECO:0000256" key="4">
    <source>
        <dbReference type="ARBA" id="ARBA00022792"/>
    </source>
</evidence>
<dbReference type="AlphaFoldDB" id="G0V704"/>
<comment type="similarity">
    <text evidence="2 10">Belongs to the CBP4 family.</text>
</comment>
<reference key="2">
    <citation type="submission" date="2011-08" db="EMBL/GenBank/DDBJ databases">
        <title>Genome sequence of Naumovozyma castellii.</title>
        <authorList>
            <person name="Gordon J.L."/>
            <person name="Armisen D."/>
            <person name="Proux-Wera E."/>
            <person name="OhEigeartaigh S.S."/>
            <person name="Byrne K.P."/>
            <person name="Wolfe K.H."/>
        </authorList>
    </citation>
    <scope>NUCLEOTIDE SEQUENCE</scope>
    <source>
        <strain>Type strain:CBS 4309</strain>
    </source>
</reference>
<keyword evidence="6 10" id="KW-0496">Mitochondrion</keyword>
<comment type="function">
    <text evidence="9 10">Essential for the assembly of ubiquinol-cytochrome c reductase. It has a direct effect on the correct occurrence of the Rieske protein, core 4, core 5 and apocytochrome b.</text>
</comment>
<evidence type="ECO:0000256" key="10">
    <source>
        <dbReference type="RuleBase" id="RU368005"/>
    </source>
</evidence>
<keyword evidence="11" id="KW-0175">Coiled coil</keyword>
<dbReference type="HOGENOM" id="CLU_147520_0_0_1"/>
<dbReference type="GO" id="GO:0005743">
    <property type="term" value="C:mitochondrial inner membrane"/>
    <property type="evidence" value="ECO:0007669"/>
    <property type="project" value="UniProtKB-SubCell"/>
</dbReference>
<evidence type="ECO:0000256" key="2">
    <source>
        <dbReference type="ARBA" id="ARBA00006780"/>
    </source>
</evidence>
<dbReference type="KEGG" id="ncs:NCAS_0A06940"/>
<dbReference type="GO" id="GO:0034551">
    <property type="term" value="P:mitochondrial respiratory chain complex III assembly"/>
    <property type="evidence" value="ECO:0007669"/>
    <property type="project" value="TreeGrafter"/>
</dbReference>
<proteinExistence type="inferred from homology"/>
<accession>G0V704</accession>
<feature type="transmembrane region" description="Helical" evidence="10">
    <location>
        <begin position="12"/>
        <end position="30"/>
    </location>
</feature>
<dbReference type="EMBL" id="HE576752">
    <property type="protein sequence ID" value="CCC67252.1"/>
    <property type="molecule type" value="Genomic_DNA"/>
</dbReference>
<dbReference type="OrthoDB" id="5576752at2759"/>
<evidence type="ECO:0000256" key="9">
    <source>
        <dbReference type="ARBA" id="ARBA00025413"/>
    </source>
</evidence>
<evidence type="ECO:0000256" key="12">
    <source>
        <dbReference type="SAM" id="MobiDB-lite"/>
    </source>
</evidence>
<evidence type="ECO:0000256" key="6">
    <source>
        <dbReference type="ARBA" id="ARBA00023128"/>
    </source>
</evidence>
<evidence type="ECO:0000256" key="1">
    <source>
        <dbReference type="ARBA" id="ARBA00004434"/>
    </source>
</evidence>
<dbReference type="InterPro" id="IPR012420">
    <property type="entry name" value="Cbp4"/>
</dbReference>
<dbReference type="STRING" id="1064592.G0V704"/>
<protein>
    <recommendedName>
        <fullName evidence="10">Cytochrome b mRNA-processing protein 4</fullName>
    </recommendedName>
</protein>
<dbReference type="InParanoid" id="G0V704"/>
<keyword evidence="3 10" id="KW-0812">Transmembrane</keyword>